<reference evidence="1" key="2">
    <citation type="journal article" date="2015" name="Fish Shellfish Immunol.">
        <title>Early steps in the European eel (Anguilla anguilla)-Vibrio vulnificus interaction in the gills: Role of the RtxA13 toxin.</title>
        <authorList>
            <person name="Callol A."/>
            <person name="Pajuelo D."/>
            <person name="Ebbesson L."/>
            <person name="Teles M."/>
            <person name="MacKenzie S."/>
            <person name="Amaro C."/>
        </authorList>
    </citation>
    <scope>NUCLEOTIDE SEQUENCE</scope>
</reference>
<accession>A0A0E9P6T3</accession>
<organism evidence="1">
    <name type="scientific">Anguilla anguilla</name>
    <name type="common">European freshwater eel</name>
    <name type="synonym">Muraena anguilla</name>
    <dbReference type="NCBI Taxonomy" id="7936"/>
    <lineage>
        <taxon>Eukaryota</taxon>
        <taxon>Metazoa</taxon>
        <taxon>Chordata</taxon>
        <taxon>Craniata</taxon>
        <taxon>Vertebrata</taxon>
        <taxon>Euteleostomi</taxon>
        <taxon>Actinopterygii</taxon>
        <taxon>Neopterygii</taxon>
        <taxon>Teleostei</taxon>
        <taxon>Anguilliformes</taxon>
        <taxon>Anguillidae</taxon>
        <taxon>Anguilla</taxon>
    </lineage>
</organism>
<dbReference type="EMBL" id="GBXM01108256">
    <property type="protein sequence ID" value="JAH00321.1"/>
    <property type="molecule type" value="Transcribed_RNA"/>
</dbReference>
<reference evidence="1" key="1">
    <citation type="submission" date="2014-11" db="EMBL/GenBank/DDBJ databases">
        <authorList>
            <person name="Amaro Gonzalez C."/>
        </authorList>
    </citation>
    <scope>NUCLEOTIDE SEQUENCE</scope>
</reference>
<name>A0A0E9P6T3_ANGAN</name>
<dbReference type="AlphaFoldDB" id="A0A0E9P6T3"/>
<evidence type="ECO:0000313" key="1">
    <source>
        <dbReference type="EMBL" id="JAH00321.1"/>
    </source>
</evidence>
<proteinExistence type="predicted"/>
<protein>
    <submittedName>
        <fullName evidence="1">Uncharacterized protein</fullName>
    </submittedName>
</protein>
<sequence length="40" mass="4366">MGTAVTVYSCNLASSVIHQHLFQSGELNLIQYVCYLATCS</sequence>